<reference evidence="2 3" key="1">
    <citation type="submission" date="2019-06" db="EMBL/GenBank/DDBJ databases">
        <authorList>
            <person name="Li M."/>
        </authorList>
    </citation>
    <scope>NUCLEOTIDE SEQUENCE [LARGE SCALE GENOMIC DNA]</scope>
    <source>
        <strain evidence="2 3">BGMRC6574</strain>
    </source>
</reference>
<proteinExistence type="predicted"/>
<dbReference type="InterPro" id="IPR007024">
    <property type="entry name" value="BLUF_domain"/>
</dbReference>
<dbReference type="PROSITE" id="PS50925">
    <property type="entry name" value="BLUF"/>
    <property type="match status" value="1"/>
</dbReference>
<dbReference type="OrthoDB" id="196105at2"/>
<evidence type="ECO:0000313" key="2">
    <source>
        <dbReference type="EMBL" id="TPW32932.1"/>
    </source>
</evidence>
<dbReference type="SUPFAM" id="SSF54975">
    <property type="entry name" value="Acylphosphatase/BLUF domain-like"/>
    <property type="match status" value="1"/>
</dbReference>
<keyword evidence="3" id="KW-1185">Reference proteome</keyword>
<feature type="domain" description="BLUF" evidence="1">
    <location>
        <begin position="22"/>
        <end position="119"/>
    </location>
</feature>
<dbReference type="InterPro" id="IPR036046">
    <property type="entry name" value="Acylphosphatase-like_dom_sf"/>
</dbReference>
<protein>
    <submittedName>
        <fullName evidence="2">BLUF domain-containing protein</fullName>
    </submittedName>
</protein>
<dbReference type="EMBL" id="VHLH01000001">
    <property type="protein sequence ID" value="TPW32932.1"/>
    <property type="molecule type" value="Genomic_DNA"/>
</dbReference>
<dbReference type="Pfam" id="PF04940">
    <property type="entry name" value="BLUF"/>
    <property type="match status" value="1"/>
</dbReference>
<dbReference type="SMART" id="SM01034">
    <property type="entry name" value="BLUF"/>
    <property type="match status" value="1"/>
</dbReference>
<comment type="caution">
    <text evidence="2">The sequence shown here is derived from an EMBL/GenBank/DDBJ whole genome shotgun (WGS) entry which is preliminary data.</text>
</comment>
<accession>A0A506UHZ3</accession>
<dbReference type="Proteomes" id="UP000320314">
    <property type="component" value="Unassembled WGS sequence"/>
</dbReference>
<dbReference type="Gene3D" id="3.30.70.100">
    <property type="match status" value="1"/>
</dbReference>
<organism evidence="2 3">
    <name type="scientific">Pararhizobium mangrovi</name>
    <dbReference type="NCBI Taxonomy" id="2590452"/>
    <lineage>
        <taxon>Bacteria</taxon>
        <taxon>Pseudomonadati</taxon>
        <taxon>Pseudomonadota</taxon>
        <taxon>Alphaproteobacteria</taxon>
        <taxon>Hyphomicrobiales</taxon>
        <taxon>Rhizobiaceae</taxon>
        <taxon>Rhizobium/Agrobacterium group</taxon>
        <taxon>Pararhizobium</taxon>
    </lineage>
</organism>
<dbReference type="GO" id="GO:0009882">
    <property type="term" value="F:blue light photoreceptor activity"/>
    <property type="evidence" value="ECO:0007669"/>
    <property type="project" value="InterPro"/>
</dbReference>
<dbReference type="AlphaFoldDB" id="A0A506UHZ3"/>
<sequence length="167" mass="18884">MTVTTPPIYPDHRKMEEGVMGLEHLVYVSQARDSLDSDGLGAILKESRRYNAQHDITGALLFVEGRGGRSGSFMQLLEGPDEELETLRARIFRDARHHTKVVLQRGPLAARNFSEWSMAFRNVSPSVLAAHPKFADLSEPAFMDRCRRQEVGDARAFLRTFWDADPL</sequence>
<name>A0A506UHZ3_9HYPH</name>
<evidence type="ECO:0000313" key="3">
    <source>
        <dbReference type="Proteomes" id="UP000320314"/>
    </source>
</evidence>
<gene>
    <name evidence="2" type="ORF">FJU11_01570</name>
</gene>
<dbReference type="GO" id="GO:0071949">
    <property type="term" value="F:FAD binding"/>
    <property type="evidence" value="ECO:0007669"/>
    <property type="project" value="InterPro"/>
</dbReference>
<evidence type="ECO:0000259" key="1">
    <source>
        <dbReference type="PROSITE" id="PS50925"/>
    </source>
</evidence>